<dbReference type="InterPro" id="IPR036188">
    <property type="entry name" value="FAD/NAD-bd_sf"/>
</dbReference>
<dbReference type="GO" id="GO:0016491">
    <property type="term" value="F:oxidoreductase activity"/>
    <property type="evidence" value="ECO:0007669"/>
    <property type="project" value="UniProtKB-KW"/>
</dbReference>
<proteinExistence type="predicted"/>
<dbReference type="Pfam" id="PF01593">
    <property type="entry name" value="Amino_oxidase"/>
    <property type="match status" value="1"/>
</dbReference>
<dbReference type="EMBL" id="JBHUMV010000007">
    <property type="protein sequence ID" value="MFD2755719.1"/>
    <property type="molecule type" value="Genomic_DNA"/>
</dbReference>
<gene>
    <name evidence="2" type="primary">hpnE</name>
    <name evidence="2" type="ORF">ACFSW6_16750</name>
</gene>
<protein>
    <submittedName>
        <fullName evidence="2">Hydroxysqualene dehydroxylase HpnE</fullName>
        <ecNumber evidence="2">1.17.8.1</ecNumber>
    </submittedName>
</protein>
<sequence length="457" mass="48802">MKVAIVGAGWAGMAAAVQLAQDGHDPCVFEAGRHLGGRARTLELPGALEADNGQHILIGAYAECLHLMRSVGISETEGLLRRPLAMRHADGSGLAFPPLPAPLDALFGIAAARGWTLRERLALLARALRWRVQGFRCAPTATVAELCHGLPQRLLDEFMEPLCVSALNLPTARASGSVFLRVLQDALFAGSGGSNFLVPRVSLGALLPEPAARWLQAHGHAVHTGRRVQQLAPPGRQWAVHAPVQSTAVAEPAHFDAVLLACPPQEAARLALAAAGDERLPAREGLRYRRWAQAAQALEHTAIATVYAHTGQRLPSGLPWLALRPGPGQPAQFVFDRSHLMPAQAHDPARPGLMAFVVSDCRTERATLQQQVLQQAREQLGWQDIQPVRTVVEKRATFACTPGLQRPGMELGHGLWACGDYVDGPYPATLEGAVRSGIQAARQLAGTQTPPGSPGKT</sequence>
<dbReference type="Gene3D" id="3.90.660.10">
    <property type="match status" value="1"/>
</dbReference>
<dbReference type="SUPFAM" id="SSF51905">
    <property type="entry name" value="FAD/NAD(P)-binding domain"/>
    <property type="match status" value="1"/>
</dbReference>
<dbReference type="InterPro" id="IPR002937">
    <property type="entry name" value="Amino_oxidase"/>
</dbReference>
<evidence type="ECO:0000259" key="1">
    <source>
        <dbReference type="Pfam" id="PF01593"/>
    </source>
</evidence>
<dbReference type="RefSeq" id="WP_066483678.1">
    <property type="nucleotide sequence ID" value="NZ_BCNT01000025.1"/>
</dbReference>
<name>A0ABW5UTC0_9BURK</name>
<reference evidence="3" key="1">
    <citation type="journal article" date="2019" name="Int. J. Syst. Evol. Microbiol.">
        <title>The Global Catalogue of Microorganisms (GCM) 10K type strain sequencing project: providing services to taxonomists for standard genome sequencing and annotation.</title>
        <authorList>
            <consortium name="The Broad Institute Genomics Platform"/>
            <consortium name="The Broad Institute Genome Sequencing Center for Infectious Disease"/>
            <person name="Wu L."/>
            <person name="Ma J."/>
        </authorList>
    </citation>
    <scope>NUCLEOTIDE SEQUENCE [LARGE SCALE GENOMIC DNA]</scope>
    <source>
        <strain evidence="3">TISTR 1906</strain>
    </source>
</reference>
<evidence type="ECO:0000313" key="2">
    <source>
        <dbReference type="EMBL" id="MFD2755719.1"/>
    </source>
</evidence>
<dbReference type="EC" id="1.17.8.1" evidence="2"/>
<dbReference type="PANTHER" id="PTHR42923">
    <property type="entry name" value="PROTOPORPHYRINOGEN OXIDASE"/>
    <property type="match status" value="1"/>
</dbReference>
<dbReference type="InterPro" id="IPR050464">
    <property type="entry name" value="Zeta_carotene_desat/Oxidored"/>
</dbReference>
<dbReference type="NCBIfam" id="TIGR03467">
    <property type="entry name" value="HpnE"/>
    <property type="match status" value="1"/>
</dbReference>
<organism evidence="2 3">
    <name type="scientific">Comamonas terrae</name>
    <dbReference type="NCBI Taxonomy" id="673548"/>
    <lineage>
        <taxon>Bacteria</taxon>
        <taxon>Pseudomonadati</taxon>
        <taxon>Pseudomonadota</taxon>
        <taxon>Betaproteobacteria</taxon>
        <taxon>Burkholderiales</taxon>
        <taxon>Comamonadaceae</taxon>
        <taxon>Comamonas</taxon>
    </lineage>
</organism>
<dbReference type="InterPro" id="IPR017830">
    <property type="entry name" value="SQase_HpnE"/>
</dbReference>
<dbReference type="PANTHER" id="PTHR42923:SF47">
    <property type="entry name" value="BLR3003 PROTEIN"/>
    <property type="match status" value="1"/>
</dbReference>
<keyword evidence="3" id="KW-1185">Reference proteome</keyword>
<dbReference type="Proteomes" id="UP001597463">
    <property type="component" value="Unassembled WGS sequence"/>
</dbReference>
<dbReference type="Gene3D" id="1.10.405.20">
    <property type="match status" value="1"/>
</dbReference>
<feature type="domain" description="Amine oxidase" evidence="1">
    <location>
        <begin position="11"/>
        <end position="444"/>
    </location>
</feature>
<accession>A0ABW5UTC0</accession>
<comment type="caution">
    <text evidence="2">The sequence shown here is derived from an EMBL/GenBank/DDBJ whole genome shotgun (WGS) entry which is preliminary data.</text>
</comment>
<dbReference type="Gene3D" id="3.50.50.60">
    <property type="entry name" value="FAD/NAD(P)-binding domain"/>
    <property type="match status" value="2"/>
</dbReference>
<evidence type="ECO:0000313" key="3">
    <source>
        <dbReference type="Proteomes" id="UP001597463"/>
    </source>
</evidence>
<keyword evidence="2" id="KW-0560">Oxidoreductase</keyword>